<feature type="signal peptide" evidence="1">
    <location>
        <begin position="1"/>
        <end position="19"/>
    </location>
</feature>
<name>A0A5C6VIN9_9FLAO</name>
<evidence type="ECO:0000313" key="3">
    <source>
        <dbReference type="Proteomes" id="UP000321168"/>
    </source>
</evidence>
<feature type="chain" id="PRO_5022839839" description="Outer membrane beta-barrel protein" evidence="1">
    <location>
        <begin position="20"/>
        <end position="155"/>
    </location>
</feature>
<reference evidence="2 3" key="1">
    <citation type="submission" date="2019-08" db="EMBL/GenBank/DDBJ databases">
        <title>Genome of Luteibaculum oceani JCM 18817.</title>
        <authorList>
            <person name="Bowman J.P."/>
        </authorList>
    </citation>
    <scope>NUCLEOTIDE SEQUENCE [LARGE SCALE GENOMIC DNA]</scope>
    <source>
        <strain evidence="2 3">JCM 18817</strain>
    </source>
</reference>
<protein>
    <recommendedName>
        <fullName evidence="4">Outer membrane beta-barrel protein</fullName>
    </recommendedName>
</protein>
<proteinExistence type="predicted"/>
<evidence type="ECO:0008006" key="4">
    <source>
        <dbReference type="Google" id="ProtNLM"/>
    </source>
</evidence>
<comment type="caution">
    <text evidence="2">The sequence shown here is derived from an EMBL/GenBank/DDBJ whole genome shotgun (WGS) entry which is preliminary data.</text>
</comment>
<dbReference type="Proteomes" id="UP000321168">
    <property type="component" value="Unassembled WGS sequence"/>
</dbReference>
<dbReference type="OrthoDB" id="978645at2"/>
<gene>
    <name evidence="2" type="ORF">FRX97_02200</name>
</gene>
<organism evidence="2 3">
    <name type="scientific">Luteibaculum oceani</name>
    <dbReference type="NCBI Taxonomy" id="1294296"/>
    <lineage>
        <taxon>Bacteria</taxon>
        <taxon>Pseudomonadati</taxon>
        <taxon>Bacteroidota</taxon>
        <taxon>Flavobacteriia</taxon>
        <taxon>Flavobacteriales</taxon>
        <taxon>Luteibaculaceae</taxon>
        <taxon>Luteibaculum</taxon>
    </lineage>
</organism>
<evidence type="ECO:0000313" key="2">
    <source>
        <dbReference type="EMBL" id="TXC85462.1"/>
    </source>
</evidence>
<dbReference type="RefSeq" id="WP_147012919.1">
    <property type="nucleotide sequence ID" value="NZ_VORB01000001.1"/>
</dbReference>
<keyword evidence="1" id="KW-0732">Signal</keyword>
<keyword evidence="3" id="KW-1185">Reference proteome</keyword>
<accession>A0A5C6VIN9</accession>
<dbReference type="EMBL" id="VORB01000001">
    <property type="protein sequence ID" value="TXC85462.1"/>
    <property type="molecule type" value="Genomic_DNA"/>
</dbReference>
<sequence>MKKLLFAVLCLGMSLAASAQAYNNSIGIRGGLVNGLNYKTFISSGTALEFVLDPAAGGFEFSAIYEKQQNGALGTTALDWYYGAGAAIGFYNGPRYGEPLDGDDAIGFAAVGLVGLEFPLKEIPVVFSGDIGPAINLTPYGYFYFNAGLSIRYYW</sequence>
<dbReference type="AlphaFoldDB" id="A0A5C6VIN9"/>
<evidence type="ECO:0000256" key="1">
    <source>
        <dbReference type="SAM" id="SignalP"/>
    </source>
</evidence>